<organism evidence="2 3">
    <name type="scientific">Marimonas arenosa</name>
    <dbReference type="NCBI Taxonomy" id="1795305"/>
    <lineage>
        <taxon>Bacteria</taxon>
        <taxon>Pseudomonadati</taxon>
        <taxon>Pseudomonadota</taxon>
        <taxon>Alphaproteobacteria</taxon>
        <taxon>Rhodobacterales</taxon>
        <taxon>Paracoccaceae</taxon>
        <taxon>Marimonas</taxon>
    </lineage>
</organism>
<sequence>MQLIFSPASPYARKVHACLVETGQKPDVEFISVKTAPSAVAAEARAANPTGRIPALVRSEGPAIYDSRVITRYLDARAKAGLYPESRLWEVLTLEATADGILDSALSVVYETRFRPPEHQSEDWITAQWDKVAHAVKAVNDRWMSHLAGPVDMGQIALGCALGYLDFRLDSRGWRKGNDALDDWFAVFSERECMRETAPHD</sequence>
<name>A0AAE3WBY3_9RHOB</name>
<dbReference type="InterPro" id="IPR004045">
    <property type="entry name" value="Glutathione_S-Trfase_N"/>
</dbReference>
<accession>A0AAE3WBY3</accession>
<dbReference type="CDD" id="cd03205">
    <property type="entry name" value="GST_C_6"/>
    <property type="match status" value="1"/>
</dbReference>
<proteinExistence type="predicted"/>
<reference evidence="2" key="2">
    <citation type="submission" date="2023-02" db="EMBL/GenBank/DDBJ databases">
        <title>'Rhodoalgimonas zhirmunskyi' gen. nov., isolated from a red alga.</title>
        <authorList>
            <person name="Nedashkovskaya O.I."/>
            <person name="Otstavnykh N.Y."/>
            <person name="Bystritskaya E.P."/>
            <person name="Balabanova L.A."/>
            <person name="Isaeva M.P."/>
        </authorList>
    </citation>
    <scope>NUCLEOTIDE SEQUENCE</scope>
    <source>
        <strain evidence="2">KCTC 52189</strain>
    </source>
</reference>
<gene>
    <name evidence="2" type="ORF">NO357_08270</name>
</gene>
<reference evidence="2" key="1">
    <citation type="submission" date="2022-07" db="EMBL/GenBank/DDBJ databases">
        <authorList>
            <person name="Otstavnykh N."/>
            <person name="Isaeva M."/>
            <person name="Bystritskaya E."/>
        </authorList>
    </citation>
    <scope>NUCLEOTIDE SEQUENCE</scope>
    <source>
        <strain evidence="2">KCTC 52189</strain>
    </source>
</reference>
<evidence type="ECO:0000313" key="2">
    <source>
        <dbReference type="EMBL" id="MDQ2089889.1"/>
    </source>
</evidence>
<keyword evidence="3" id="KW-1185">Reference proteome</keyword>
<dbReference type="Gene3D" id="3.40.30.10">
    <property type="entry name" value="Glutaredoxin"/>
    <property type="match status" value="1"/>
</dbReference>
<dbReference type="Gene3D" id="1.20.1050.10">
    <property type="match status" value="1"/>
</dbReference>
<dbReference type="InterPro" id="IPR036249">
    <property type="entry name" value="Thioredoxin-like_sf"/>
</dbReference>
<comment type="caution">
    <text evidence="2">The sequence shown here is derived from an EMBL/GenBank/DDBJ whole genome shotgun (WGS) entry which is preliminary data.</text>
</comment>
<feature type="domain" description="GST N-terminal" evidence="1">
    <location>
        <begin position="1"/>
        <end position="82"/>
    </location>
</feature>
<dbReference type="PROSITE" id="PS50404">
    <property type="entry name" value="GST_NTER"/>
    <property type="match status" value="1"/>
</dbReference>
<protein>
    <submittedName>
        <fullName evidence="2">Glutathione S-transferase family protein</fullName>
    </submittedName>
</protein>
<dbReference type="Pfam" id="PF13410">
    <property type="entry name" value="GST_C_2"/>
    <property type="match status" value="1"/>
</dbReference>
<dbReference type="SUPFAM" id="SSF52833">
    <property type="entry name" value="Thioredoxin-like"/>
    <property type="match status" value="1"/>
</dbReference>
<dbReference type="RefSeq" id="WP_306735159.1">
    <property type="nucleotide sequence ID" value="NZ_JANHAX010000002.1"/>
</dbReference>
<dbReference type="EMBL" id="JANHAX010000002">
    <property type="protein sequence ID" value="MDQ2089889.1"/>
    <property type="molecule type" value="Genomic_DNA"/>
</dbReference>
<dbReference type="AlphaFoldDB" id="A0AAE3WBY3"/>
<dbReference type="Pfam" id="PF13417">
    <property type="entry name" value="GST_N_3"/>
    <property type="match status" value="1"/>
</dbReference>
<dbReference type="InterPro" id="IPR036282">
    <property type="entry name" value="Glutathione-S-Trfase_C_sf"/>
</dbReference>
<dbReference type="Proteomes" id="UP001226762">
    <property type="component" value="Unassembled WGS sequence"/>
</dbReference>
<evidence type="ECO:0000259" key="1">
    <source>
        <dbReference type="PROSITE" id="PS50404"/>
    </source>
</evidence>
<evidence type="ECO:0000313" key="3">
    <source>
        <dbReference type="Proteomes" id="UP001226762"/>
    </source>
</evidence>
<dbReference type="SUPFAM" id="SSF47616">
    <property type="entry name" value="GST C-terminal domain-like"/>
    <property type="match status" value="1"/>
</dbReference>